<evidence type="ECO:0000256" key="10">
    <source>
        <dbReference type="SAM" id="Phobius"/>
    </source>
</evidence>
<dbReference type="GO" id="GO:0005886">
    <property type="term" value="C:plasma membrane"/>
    <property type="evidence" value="ECO:0007669"/>
    <property type="project" value="UniProtKB-SubCell"/>
</dbReference>
<reference evidence="12" key="1">
    <citation type="submission" date="2016-01" db="EMBL/GenBank/DDBJ databases">
        <title>Reference transcriptome for the parasite Schistocephalus solidus: insights into the molecular evolution of parasitism.</title>
        <authorList>
            <person name="Hebert F.O."/>
            <person name="Grambauer S."/>
            <person name="Barber I."/>
            <person name="Landry C.R."/>
            <person name="Aubin-Horth N."/>
        </authorList>
    </citation>
    <scope>NUCLEOTIDE SEQUENCE</scope>
</reference>
<dbReference type="EMBL" id="GEEE01017630">
    <property type="protein sequence ID" value="JAP45595.1"/>
    <property type="molecule type" value="Transcribed_RNA"/>
</dbReference>
<evidence type="ECO:0000259" key="11">
    <source>
        <dbReference type="PROSITE" id="PS50262"/>
    </source>
</evidence>
<dbReference type="InterPro" id="IPR017452">
    <property type="entry name" value="GPCR_Rhodpsn_7TM"/>
</dbReference>
<dbReference type="GO" id="GO:0043410">
    <property type="term" value="P:positive regulation of MAPK cascade"/>
    <property type="evidence" value="ECO:0007669"/>
    <property type="project" value="TreeGrafter"/>
</dbReference>
<dbReference type="Pfam" id="PF00001">
    <property type="entry name" value="7tm_1"/>
    <property type="match status" value="1"/>
</dbReference>
<comment type="subcellular location">
    <subcellularLocation>
        <location evidence="1">Cell membrane</location>
        <topology evidence="1">Multi-pass membrane protein</topology>
    </subcellularLocation>
</comment>
<evidence type="ECO:0000313" key="12">
    <source>
        <dbReference type="EMBL" id="JAP50690.1"/>
    </source>
</evidence>
<dbReference type="EMBL" id="GEEE01012535">
    <property type="protein sequence ID" value="JAP50690.1"/>
    <property type="molecule type" value="Transcribed_RNA"/>
</dbReference>
<dbReference type="PROSITE" id="PS00237">
    <property type="entry name" value="G_PROTEIN_RECEP_F1_1"/>
    <property type="match status" value="1"/>
</dbReference>
<dbReference type="PRINTS" id="PR00237">
    <property type="entry name" value="GPCRRHODOPSN"/>
</dbReference>
<evidence type="ECO:0000256" key="2">
    <source>
        <dbReference type="ARBA" id="ARBA00022475"/>
    </source>
</evidence>
<evidence type="ECO:0000256" key="1">
    <source>
        <dbReference type="ARBA" id="ARBA00004651"/>
    </source>
</evidence>
<name>A0A0X3PH97_SCHSO</name>
<evidence type="ECO:0000256" key="5">
    <source>
        <dbReference type="ARBA" id="ARBA00023040"/>
    </source>
</evidence>
<keyword evidence="5 9" id="KW-0297">G-protein coupled receptor</keyword>
<comment type="similarity">
    <text evidence="9">Belongs to the G-protein coupled receptor 1 family.</text>
</comment>
<dbReference type="EMBL" id="GEEE01015165">
    <property type="protein sequence ID" value="JAP48060.1"/>
    <property type="molecule type" value="Transcribed_RNA"/>
</dbReference>
<dbReference type="InterPro" id="IPR000276">
    <property type="entry name" value="GPCR_Rhodpsn"/>
</dbReference>
<organism evidence="12">
    <name type="scientific">Schistocephalus solidus</name>
    <name type="common">Tapeworm</name>
    <dbReference type="NCBI Taxonomy" id="70667"/>
    <lineage>
        <taxon>Eukaryota</taxon>
        <taxon>Metazoa</taxon>
        <taxon>Spiralia</taxon>
        <taxon>Lophotrochozoa</taxon>
        <taxon>Platyhelminthes</taxon>
        <taxon>Cestoda</taxon>
        <taxon>Eucestoda</taxon>
        <taxon>Diphyllobothriidea</taxon>
        <taxon>Diphyllobothriidae</taxon>
        <taxon>Schistocephalus</taxon>
    </lineage>
</organism>
<evidence type="ECO:0000256" key="9">
    <source>
        <dbReference type="RuleBase" id="RU000688"/>
    </source>
</evidence>
<feature type="transmembrane region" description="Helical" evidence="10">
    <location>
        <begin position="12"/>
        <end position="34"/>
    </location>
</feature>
<accession>A0A0X3PH97</accession>
<gene>
    <name evidence="12" type="primary">ACM3</name>
    <name evidence="12" type="ORF">TR84753</name>
</gene>
<feature type="transmembrane region" description="Helical" evidence="10">
    <location>
        <begin position="124"/>
        <end position="149"/>
    </location>
</feature>
<protein>
    <submittedName>
        <fullName evidence="12">Muscarinic acetylcholine receptor M3</fullName>
    </submittedName>
</protein>
<feature type="domain" description="G-protein coupled receptors family 1 profile" evidence="11">
    <location>
        <begin position="24"/>
        <end position="556"/>
    </location>
</feature>
<keyword evidence="7 9" id="KW-0675">Receptor</keyword>
<keyword evidence="4 10" id="KW-1133">Transmembrane helix</keyword>
<feature type="transmembrane region" description="Helical" evidence="10">
    <location>
        <begin position="169"/>
        <end position="193"/>
    </location>
</feature>
<evidence type="ECO:0000256" key="3">
    <source>
        <dbReference type="ARBA" id="ARBA00022692"/>
    </source>
</evidence>
<dbReference type="SUPFAM" id="SSF81321">
    <property type="entry name" value="Family A G protein-coupled receptor-like"/>
    <property type="match status" value="1"/>
</dbReference>
<evidence type="ECO:0000256" key="4">
    <source>
        <dbReference type="ARBA" id="ARBA00022989"/>
    </source>
</evidence>
<dbReference type="PANTHER" id="PTHR24248:SF185">
    <property type="entry name" value="DOPAMINE RECEPTOR 2"/>
    <property type="match status" value="1"/>
</dbReference>
<sequence>MYTQYETVIYSILSTIVSIACISGNLLVLVAFILDRGVRTSNNYFIISLAFTDILIGLISINFFMLYLMLGYWPLGNIVCECWMAMDFTLCFISQVTVFMITIDRYLSVTHALRYRNWRTDNKLKVMLAISWILPTALWTTVIFGWYHFTDDERPPPTACNVPFTHFTLFNTLLTVGYFWIPLVFITSLYIRIYNVAVRLQRKVMTAEMGLAELMMMAGTTMSTIGLGVKTAHSPDPPEKLKTESQCVNITQINLSKIGNLRKYSGSGSTSGRQTTVQTECLSRRCTGNEIQRNEESNSSCTLENLEFSATYTSIQSPAAAASSGSASLYSESQGPWVQQKPEASNRIGAKKCDFNFRSPVNEEGGTYAKANQEISSTKPSTKPQSLVLTAQHLAARVFSKQINRFRLSADLSKDQSIETICGLEASVASKPLSTVVEPKSQDSSSPKAEATIFKWSARAKLPATLREGFFRLQSNEHKEKQKHENRKRKRARKSVKMISFILGAYVVCWIPYHIVVLIKGVCDRPDESYSCVDVNIYNFAYFMCYMNSPINPFCYAFANVAFKQAFIRILKGDFKRY</sequence>
<feature type="transmembrane region" description="Helical" evidence="10">
    <location>
        <begin position="539"/>
        <end position="563"/>
    </location>
</feature>
<dbReference type="PANTHER" id="PTHR24248">
    <property type="entry name" value="ADRENERGIC RECEPTOR-RELATED G-PROTEIN COUPLED RECEPTOR"/>
    <property type="match status" value="1"/>
</dbReference>
<dbReference type="Gene3D" id="1.20.1070.10">
    <property type="entry name" value="Rhodopsin 7-helix transmembrane proteins"/>
    <property type="match status" value="2"/>
</dbReference>
<dbReference type="GO" id="GO:0071880">
    <property type="term" value="P:adenylate cyclase-activating adrenergic receptor signaling pathway"/>
    <property type="evidence" value="ECO:0007669"/>
    <property type="project" value="TreeGrafter"/>
</dbReference>
<dbReference type="PROSITE" id="PS50262">
    <property type="entry name" value="G_PROTEIN_RECEP_F1_2"/>
    <property type="match status" value="1"/>
</dbReference>
<feature type="transmembrane region" description="Helical" evidence="10">
    <location>
        <begin position="46"/>
        <end position="70"/>
    </location>
</feature>
<keyword evidence="8 9" id="KW-0807">Transducer</keyword>
<keyword evidence="6 10" id="KW-0472">Membrane</keyword>
<dbReference type="GO" id="GO:0004930">
    <property type="term" value="F:G protein-coupled receptor activity"/>
    <property type="evidence" value="ECO:0007669"/>
    <property type="project" value="UniProtKB-KW"/>
</dbReference>
<evidence type="ECO:0000256" key="8">
    <source>
        <dbReference type="ARBA" id="ARBA00023224"/>
    </source>
</evidence>
<keyword evidence="2" id="KW-1003">Cell membrane</keyword>
<evidence type="ECO:0000256" key="7">
    <source>
        <dbReference type="ARBA" id="ARBA00023170"/>
    </source>
</evidence>
<keyword evidence="3 9" id="KW-0812">Transmembrane</keyword>
<feature type="transmembrane region" description="Helical" evidence="10">
    <location>
        <begin position="82"/>
        <end position="103"/>
    </location>
</feature>
<dbReference type="AlphaFoldDB" id="A0A0X3PH97"/>
<proteinExistence type="inferred from homology"/>
<feature type="transmembrane region" description="Helical" evidence="10">
    <location>
        <begin position="498"/>
        <end position="519"/>
    </location>
</feature>
<dbReference type="SMART" id="SM01381">
    <property type="entry name" value="7TM_GPCR_Srsx"/>
    <property type="match status" value="1"/>
</dbReference>
<dbReference type="EMBL" id="GEEE01023852">
    <property type="protein sequence ID" value="JAP39373.1"/>
    <property type="molecule type" value="Transcribed_RNA"/>
</dbReference>
<evidence type="ECO:0000256" key="6">
    <source>
        <dbReference type="ARBA" id="ARBA00023136"/>
    </source>
</evidence>